<evidence type="ECO:0000313" key="2">
    <source>
        <dbReference type="Proteomes" id="UP000006671"/>
    </source>
</evidence>
<accession>D2V6L9</accession>
<dbReference type="InParanoid" id="D2V6L9"/>
<reference evidence="1 2" key="1">
    <citation type="journal article" date="2010" name="Cell">
        <title>The genome of Naegleria gruberi illuminates early eukaryotic versatility.</title>
        <authorList>
            <person name="Fritz-Laylin L.K."/>
            <person name="Prochnik S.E."/>
            <person name="Ginger M.L."/>
            <person name="Dacks J.B."/>
            <person name="Carpenter M.L."/>
            <person name="Field M.C."/>
            <person name="Kuo A."/>
            <person name="Paredez A."/>
            <person name="Chapman J."/>
            <person name="Pham J."/>
            <person name="Shu S."/>
            <person name="Neupane R."/>
            <person name="Cipriano M."/>
            <person name="Mancuso J."/>
            <person name="Tu H."/>
            <person name="Salamov A."/>
            <person name="Lindquist E."/>
            <person name="Shapiro H."/>
            <person name="Lucas S."/>
            <person name="Grigoriev I.V."/>
            <person name="Cande W.Z."/>
            <person name="Fulton C."/>
            <person name="Rokhsar D.S."/>
            <person name="Dawson S.C."/>
        </authorList>
    </citation>
    <scope>NUCLEOTIDE SEQUENCE [LARGE SCALE GENOMIC DNA]</scope>
    <source>
        <strain evidence="1 2">NEG-M</strain>
    </source>
</reference>
<dbReference type="AlphaFoldDB" id="D2V6L9"/>
<evidence type="ECO:0000313" key="1">
    <source>
        <dbReference type="EMBL" id="EFC47465.1"/>
    </source>
</evidence>
<dbReference type="InterPro" id="IPR008775">
    <property type="entry name" value="Phytyl_CoA_dOase-like"/>
</dbReference>
<dbReference type="Gene3D" id="2.60.120.620">
    <property type="entry name" value="q2cbj1_9rhob like domain"/>
    <property type="match status" value="1"/>
</dbReference>
<dbReference type="Proteomes" id="UP000006671">
    <property type="component" value="Unassembled WGS sequence"/>
</dbReference>
<dbReference type="GeneID" id="8861656"/>
<dbReference type="PANTHER" id="PTHR31630:SF6">
    <property type="entry name" value="PHYTANOYL-COA DIOXYGENASE-RELATED"/>
    <property type="match status" value="1"/>
</dbReference>
<name>D2V6L9_NAEGR</name>
<keyword evidence="2" id="KW-1185">Reference proteome</keyword>
<dbReference type="Pfam" id="PF05721">
    <property type="entry name" value="PhyH"/>
    <property type="match status" value="1"/>
</dbReference>
<dbReference type="SUPFAM" id="SSF51197">
    <property type="entry name" value="Clavaminate synthase-like"/>
    <property type="match status" value="1"/>
</dbReference>
<dbReference type="PANTHER" id="PTHR31630">
    <property type="entry name" value="PHYTANOYL-COA DIOXYGENASE-RELATED-RELATED"/>
    <property type="match status" value="1"/>
</dbReference>
<gene>
    <name evidence="1" type="ORF">NAEGRDRAFT_64488</name>
</gene>
<dbReference type="EMBL" id="GG738854">
    <property type="protein sequence ID" value="EFC47465.1"/>
    <property type="molecule type" value="Genomic_DNA"/>
</dbReference>
<protein>
    <submittedName>
        <fullName evidence="1">Predicted protein</fullName>
    </submittedName>
</protein>
<dbReference type="OMA" id="PHGNFPN"/>
<dbReference type="VEuPathDB" id="AmoebaDB:NAEGRDRAFT_64488"/>
<dbReference type="eggNOG" id="ENOG502QU52">
    <property type="taxonomic scope" value="Eukaryota"/>
</dbReference>
<sequence length="434" mass="50055">MSTSNNSNSSIFVRLFEKLYSMLTSPFRWIWSKVVPSSNSSSSSLGKTSLDDRYAGVASQNPGKTVIEYPTLPVHELPKIYDEKAGSSFVKDFDIELDSSEEILKFFNEFGVVVFRNVLNEEEVDRSLDDVWNILEKEEHMKPNDPETWKKGSRMGIVGNDVYWTRVGMENRQNEKLVKCFELVYGMDRSKLWTSFDRIGVLKPTVDVPVPYNDSNSLPKSRQLSEMPSETSLVQKKELKTESQWLHWDLNPYYCLGEYPAQAEDENDNKQIIGSNPDYYFIVENNSNYEVIRLQGILAISETREQDGGFVCVPGFVQHVKEYAEKLRDYKPGPRCTFLSVRKEDPLISQTQKVPVRKGSLIIFNSLLPHANFPNSSDRFRVCQYIKMVPKKGSEEFQRLRATMVHDLMSQDFVPNEIGKEVFGFNLLDKYKQQ</sequence>
<dbReference type="KEGG" id="ngr:NAEGRDRAFT_64488"/>
<dbReference type="RefSeq" id="XP_002680209.1">
    <property type="nucleotide sequence ID" value="XM_002680163.1"/>
</dbReference>
<organism evidence="2">
    <name type="scientific">Naegleria gruberi</name>
    <name type="common">Amoeba</name>
    <dbReference type="NCBI Taxonomy" id="5762"/>
    <lineage>
        <taxon>Eukaryota</taxon>
        <taxon>Discoba</taxon>
        <taxon>Heterolobosea</taxon>
        <taxon>Tetramitia</taxon>
        <taxon>Eutetramitia</taxon>
        <taxon>Vahlkampfiidae</taxon>
        <taxon>Naegleria</taxon>
    </lineage>
</organism>
<proteinExistence type="predicted"/>
<dbReference type="OrthoDB" id="445007at2759"/>